<feature type="transmembrane region" description="Helical" evidence="8">
    <location>
        <begin position="374"/>
        <end position="392"/>
    </location>
</feature>
<sequence length="504" mass="57765">MMHLCSKTYHLKKIFVLCGALAVVGIFLLSLRTGLIDSLFNDSTHRIGKGGDFFQFYQAGYNLTQGSSIYLPGSEPLVIPYGAIYKYPPFAAYTVGLVSQLTSPWIAYSCWVLLILCCFVLLWFLISSAVFAVGKRLVPFFLFCCFTPLYIDLYMGQTNTIMALLLCLILISNSPSFVWALSVNVKMHTLLLLPVYIKQRKMKIILYSALFSFLLFIPYFLWHPSDLKYFVEYVFGTPLDYFYQAGNLGMYPLIQDLVQLVTYNTSTIAAVQFMWSIGIVAVSLWVMFTTQERDTRGLLSLWVCTFFVGYKFVWEHHLVMLLPVLAVEYMNRDRRAVAVIWFFLALPTVFWFVDMPIGERYAELQPYLSDTRSILYHSCKIIPLLLLYSSVICRLLNVRFPAKWLAVLLLAAVLFAEAVSAVSLSARDCIARALKCELNGDIPAAHLWYKKAYFINPNYIDGLIHYANFLQEQGLDEEFSKCVHRVYRLDPDNPVFGDLKKTKN</sequence>
<feature type="transmembrane region" description="Helical" evidence="8">
    <location>
        <begin position="267"/>
        <end position="286"/>
    </location>
</feature>
<feature type="transmembrane region" description="Helical" evidence="8">
    <location>
        <begin position="204"/>
        <end position="222"/>
    </location>
</feature>
<feature type="transmembrane region" description="Helical" evidence="8">
    <location>
        <begin position="12"/>
        <end position="31"/>
    </location>
</feature>
<comment type="caution">
    <text evidence="9">The sequence shown here is derived from an EMBL/GenBank/DDBJ whole genome shotgun (WGS) entry which is preliminary data.</text>
</comment>
<accession>A0A3A4QTH9</accession>
<feature type="transmembrane region" description="Helical" evidence="8">
    <location>
        <begin position="404"/>
        <end position="425"/>
    </location>
</feature>
<evidence type="ECO:0000313" key="10">
    <source>
        <dbReference type="Proteomes" id="UP000266426"/>
    </source>
</evidence>
<evidence type="ECO:0000256" key="8">
    <source>
        <dbReference type="SAM" id="Phobius"/>
    </source>
</evidence>
<reference evidence="9 10" key="1">
    <citation type="journal article" date="2017" name="ISME J.">
        <title>Energy and carbon metabolisms in a deep terrestrial subsurface fluid microbial community.</title>
        <authorList>
            <person name="Momper L."/>
            <person name="Jungbluth S.P."/>
            <person name="Lee M.D."/>
            <person name="Amend J.P."/>
        </authorList>
    </citation>
    <scope>NUCLEOTIDE SEQUENCE [LARGE SCALE GENOMIC DNA]</scope>
    <source>
        <strain evidence="9">SURF_26</strain>
    </source>
</reference>
<evidence type="ECO:0000256" key="2">
    <source>
        <dbReference type="ARBA" id="ARBA00022475"/>
    </source>
</evidence>
<keyword evidence="2" id="KW-1003">Cell membrane</keyword>
<feature type="transmembrane region" description="Helical" evidence="8">
    <location>
        <begin position="137"/>
        <end position="155"/>
    </location>
</feature>
<evidence type="ECO:0000313" key="9">
    <source>
        <dbReference type="EMBL" id="RJP57285.1"/>
    </source>
</evidence>
<comment type="similarity">
    <text evidence="7">Belongs to the glycosyltransferase 87 family.</text>
</comment>
<dbReference type="EMBL" id="QZJZ01000083">
    <property type="protein sequence ID" value="RJP57285.1"/>
    <property type="molecule type" value="Genomic_DNA"/>
</dbReference>
<evidence type="ECO:0000256" key="1">
    <source>
        <dbReference type="ARBA" id="ARBA00004651"/>
    </source>
</evidence>
<evidence type="ECO:0000256" key="7">
    <source>
        <dbReference type="ARBA" id="ARBA00024033"/>
    </source>
</evidence>
<dbReference type="SUPFAM" id="SSF48452">
    <property type="entry name" value="TPR-like"/>
    <property type="match status" value="1"/>
</dbReference>
<keyword evidence="4 8" id="KW-0812">Transmembrane</keyword>
<gene>
    <name evidence="9" type="ORF">C4541_10520</name>
</gene>
<dbReference type="Proteomes" id="UP000266426">
    <property type="component" value="Unassembled WGS sequence"/>
</dbReference>
<feature type="transmembrane region" description="Helical" evidence="8">
    <location>
        <begin position="105"/>
        <end position="125"/>
    </location>
</feature>
<dbReference type="AlphaFoldDB" id="A0A3A4QTH9"/>
<dbReference type="InterPro" id="IPR011990">
    <property type="entry name" value="TPR-like_helical_dom_sf"/>
</dbReference>
<evidence type="ECO:0000256" key="4">
    <source>
        <dbReference type="ARBA" id="ARBA00022692"/>
    </source>
</evidence>
<protein>
    <submittedName>
        <fullName evidence="9">DUF2029 domain-containing protein</fullName>
    </submittedName>
</protein>
<keyword evidence="5 8" id="KW-1133">Transmembrane helix</keyword>
<feature type="transmembrane region" description="Helical" evidence="8">
    <location>
        <begin position="161"/>
        <end position="183"/>
    </location>
</feature>
<name>A0A3A4QTH9_9BACT</name>
<evidence type="ECO:0000256" key="5">
    <source>
        <dbReference type="ARBA" id="ARBA00022989"/>
    </source>
</evidence>
<dbReference type="InterPro" id="IPR018584">
    <property type="entry name" value="GT87"/>
</dbReference>
<keyword evidence="6 8" id="KW-0472">Membrane</keyword>
<feature type="transmembrane region" description="Helical" evidence="8">
    <location>
        <begin position="334"/>
        <end position="353"/>
    </location>
</feature>
<proteinExistence type="inferred from homology"/>
<keyword evidence="3" id="KW-0808">Transferase</keyword>
<evidence type="ECO:0000256" key="6">
    <source>
        <dbReference type="ARBA" id="ARBA00023136"/>
    </source>
</evidence>
<evidence type="ECO:0000256" key="3">
    <source>
        <dbReference type="ARBA" id="ARBA00022679"/>
    </source>
</evidence>
<dbReference type="Gene3D" id="1.25.40.10">
    <property type="entry name" value="Tetratricopeptide repeat domain"/>
    <property type="match status" value="1"/>
</dbReference>
<comment type="subcellular location">
    <subcellularLocation>
        <location evidence="1">Cell membrane</location>
        <topology evidence="1">Multi-pass membrane protein</topology>
    </subcellularLocation>
</comment>
<organism evidence="9 10">
    <name type="scientific">Candidatus Auribacter fodinae</name>
    <dbReference type="NCBI Taxonomy" id="2093366"/>
    <lineage>
        <taxon>Bacteria</taxon>
        <taxon>Pseudomonadati</taxon>
        <taxon>Candidatus Auribacterota</taxon>
        <taxon>Candidatus Auribacteria</taxon>
        <taxon>Candidatus Auribacterales</taxon>
        <taxon>Candidatus Auribacteraceae</taxon>
        <taxon>Candidatus Auribacter</taxon>
    </lineage>
</organism>
<dbReference type="Pfam" id="PF09594">
    <property type="entry name" value="GT87"/>
    <property type="match status" value="1"/>
</dbReference>
<dbReference type="GO" id="GO:0005886">
    <property type="term" value="C:plasma membrane"/>
    <property type="evidence" value="ECO:0007669"/>
    <property type="project" value="UniProtKB-SubCell"/>
</dbReference>
<dbReference type="GO" id="GO:0016758">
    <property type="term" value="F:hexosyltransferase activity"/>
    <property type="evidence" value="ECO:0007669"/>
    <property type="project" value="InterPro"/>
</dbReference>